<dbReference type="EMBL" id="AP019621">
    <property type="protein sequence ID" value="BBJ55995.1"/>
    <property type="molecule type" value="Genomic_DNA"/>
</dbReference>
<reference evidence="9" key="1">
    <citation type="submission" date="2019-04" db="EMBL/GenBank/DDBJ databases">
        <title>Draft genome sequences of Streptomyces avermitilis MC3.</title>
        <authorList>
            <person name="Komaki H."/>
            <person name="Tamura T."/>
            <person name="Hosoyama A."/>
        </authorList>
    </citation>
    <scope>NUCLEOTIDE SEQUENCE</scope>
    <source>
        <strain evidence="9">MC3</strain>
    </source>
</reference>
<dbReference type="NCBIfam" id="TIGR01068">
    <property type="entry name" value="thioredoxin"/>
    <property type="match status" value="1"/>
</dbReference>
<keyword evidence="2" id="KW-0813">Transport</keyword>
<organism evidence="9">
    <name type="scientific">Streptomyces avermitilis</name>
    <dbReference type="NCBI Taxonomy" id="33903"/>
    <lineage>
        <taxon>Bacteria</taxon>
        <taxon>Bacillati</taxon>
        <taxon>Actinomycetota</taxon>
        <taxon>Actinomycetes</taxon>
        <taxon>Kitasatosporales</taxon>
        <taxon>Streptomycetaceae</taxon>
        <taxon>Streptomyces</taxon>
    </lineage>
</organism>
<dbReference type="Gene3D" id="3.40.30.10">
    <property type="entry name" value="Glutaredoxin"/>
    <property type="match status" value="1"/>
</dbReference>
<dbReference type="Gene3D" id="2.30.30.380">
    <property type="entry name" value="Zn-finger domain of Sec23/24"/>
    <property type="match status" value="1"/>
</dbReference>
<sequence length="183" mass="19763">MTSRTVRRSASTRGTANWSSPTASRHRPPSRRPRECDGPSRSGTVVCDQCGRENRLPAAAEGTPNCGNCGSPLAWIADAGDDDFAEVAERAKPFVLVDLWATWCGPCRTVSPALEQVAHDLAGRIKLVKVDIDQSPRLAQRFQVQAVPTLLLLDKGEVIARQAGAAPAPALRKWVEESVAARR</sequence>
<dbReference type="FunFam" id="3.40.30.10:FF:000001">
    <property type="entry name" value="Thioredoxin"/>
    <property type="match status" value="1"/>
</dbReference>
<dbReference type="InterPro" id="IPR005746">
    <property type="entry name" value="Thioredoxin"/>
</dbReference>
<evidence type="ECO:0000259" key="8">
    <source>
        <dbReference type="PROSITE" id="PS51352"/>
    </source>
</evidence>
<dbReference type="InterPro" id="IPR017937">
    <property type="entry name" value="Thioredoxin_CS"/>
</dbReference>
<evidence type="ECO:0000256" key="2">
    <source>
        <dbReference type="ARBA" id="ARBA00022448"/>
    </source>
</evidence>
<name>A0A499VNH1_STRAX</name>
<evidence type="ECO:0000256" key="6">
    <source>
        <dbReference type="NCBIfam" id="TIGR01068"/>
    </source>
</evidence>
<proteinExistence type="inferred from homology"/>
<dbReference type="SUPFAM" id="SSF52833">
    <property type="entry name" value="Thioredoxin-like"/>
    <property type="match status" value="1"/>
</dbReference>
<evidence type="ECO:0000313" key="9">
    <source>
        <dbReference type="EMBL" id="BBJ55995.1"/>
    </source>
</evidence>
<feature type="domain" description="Thioredoxin" evidence="8">
    <location>
        <begin position="45"/>
        <end position="180"/>
    </location>
</feature>
<protein>
    <recommendedName>
        <fullName evidence="6">Thioredoxin</fullName>
    </recommendedName>
</protein>
<evidence type="ECO:0000256" key="3">
    <source>
        <dbReference type="ARBA" id="ARBA00022982"/>
    </source>
</evidence>
<dbReference type="PANTHER" id="PTHR45663:SF11">
    <property type="entry name" value="GEO12009P1"/>
    <property type="match status" value="1"/>
</dbReference>
<dbReference type="PROSITE" id="PS51352">
    <property type="entry name" value="THIOREDOXIN_2"/>
    <property type="match status" value="1"/>
</dbReference>
<keyword evidence="5" id="KW-0676">Redox-active center</keyword>
<gene>
    <name evidence="9" type="ORF">SAVMC3_86240</name>
</gene>
<dbReference type="AlphaFoldDB" id="A0A499VNH1"/>
<comment type="similarity">
    <text evidence="1">Belongs to the thioredoxin family.</text>
</comment>
<dbReference type="PRINTS" id="PR00421">
    <property type="entry name" value="THIOREDOXIN"/>
</dbReference>
<dbReference type="InterPro" id="IPR013766">
    <property type="entry name" value="Thioredoxin_domain"/>
</dbReference>
<evidence type="ECO:0000256" key="7">
    <source>
        <dbReference type="SAM" id="MobiDB-lite"/>
    </source>
</evidence>
<evidence type="ECO:0000256" key="5">
    <source>
        <dbReference type="ARBA" id="ARBA00023284"/>
    </source>
</evidence>
<dbReference type="GO" id="GO:0005737">
    <property type="term" value="C:cytoplasm"/>
    <property type="evidence" value="ECO:0007669"/>
    <property type="project" value="TreeGrafter"/>
</dbReference>
<dbReference type="PROSITE" id="PS00194">
    <property type="entry name" value="THIOREDOXIN_1"/>
    <property type="match status" value="1"/>
</dbReference>
<keyword evidence="4" id="KW-1015">Disulfide bond</keyword>
<keyword evidence="3" id="KW-0249">Electron transport</keyword>
<dbReference type="GO" id="GO:0015035">
    <property type="term" value="F:protein-disulfide reductase activity"/>
    <property type="evidence" value="ECO:0007669"/>
    <property type="project" value="UniProtKB-UniRule"/>
</dbReference>
<feature type="compositionally biased region" description="Low complexity" evidence="7">
    <location>
        <begin position="1"/>
        <end position="23"/>
    </location>
</feature>
<evidence type="ECO:0000256" key="1">
    <source>
        <dbReference type="ARBA" id="ARBA00008987"/>
    </source>
</evidence>
<dbReference type="PANTHER" id="PTHR45663">
    <property type="entry name" value="GEO12009P1"/>
    <property type="match status" value="1"/>
</dbReference>
<evidence type="ECO:0000256" key="4">
    <source>
        <dbReference type="ARBA" id="ARBA00023157"/>
    </source>
</evidence>
<accession>A0A499VNH1</accession>
<dbReference type="CDD" id="cd02947">
    <property type="entry name" value="TRX_family"/>
    <property type="match status" value="1"/>
</dbReference>
<dbReference type="Pfam" id="PF00085">
    <property type="entry name" value="Thioredoxin"/>
    <property type="match status" value="1"/>
</dbReference>
<feature type="region of interest" description="Disordered" evidence="7">
    <location>
        <begin position="1"/>
        <end position="42"/>
    </location>
</feature>
<dbReference type="InterPro" id="IPR036249">
    <property type="entry name" value="Thioredoxin-like_sf"/>
</dbReference>